<dbReference type="SUPFAM" id="SSF56436">
    <property type="entry name" value="C-type lectin-like"/>
    <property type="match status" value="11"/>
</dbReference>
<evidence type="ECO:0000256" key="1">
    <source>
        <dbReference type="ARBA" id="ARBA00022572"/>
    </source>
</evidence>
<dbReference type="InterPro" id="IPR000001">
    <property type="entry name" value="Kringle"/>
</dbReference>
<dbReference type="Gene3D" id="3.10.100.10">
    <property type="entry name" value="Mannose-Binding Protein A, subunit A"/>
    <property type="match status" value="11"/>
</dbReference>
<dbReference type="SMART" id="SM00130">
    <property type="entry name" value="KR"/>
    <property type="match status" value="2"/>
</dbReference>
<comment type="caution">
    <text evidence="3">Lacks conserved residue(s) required for the propagation of feature annotation.</text>
</comment>
<evidence type="ECO:0000259" key="9">
    <source>
        <dbReference type="PROSITE" id="PS51670"/>
    </source>
</evidence>
<dbReference type="Pfam" id="PF01549">
    <property type="entry name" value="ShK"/>
    <property type="match status" value="2"/>
</dbReference>
<feature type="signal peptide" evidence="6">
    <location>
        <begin position="1"/>
        <end position="19"/>
    </location>
</feature>
<feature type="domain" description="Kringle" evidence="8">
    <location>
        <begin position="1793"/>
        <end position="1862"/>
    </location>
</feature>
<dbReference type="Pfam" id="PF00059">
    <property type="entry name" value="Lectin_C"/>
    <property type="match status" value="11"/>
</dbReference>
<feature type="domain" description="ShKT" evidence="9">
    <location>
        <begin position="785"/>
        <end position="822"/>
    </location>
</feature>
<keyword evidence="5" id="KW-0472">Membrane</keyword>
<dbReference type="PROSITE" id="PS51670">
    <property type="entry name" value="SHKT"/>
    <property type="match status" value="2"/>
</dbReference>
<dbReference type="OrthoDB" id="6067009at2759"/>
<dbReference type="InterPro" id="IPR016187">
    <property type="entry name" value="CTDL_fold"/>
</dbReference>
<organism evidence="10 11">
    <name type="scientific">Mytilus edulis</name>
    <name type="common">Blue mussel</name>
    <dbReference type="NCBI Taxonomy" id="6550"/>
    <lineage>
        <taxon>Eukaryota</taxon>
        <taxon>Metazoa</taxon>
        <taxon>Spiralia</taxon>
        <taxon>Lophotrochozoa</taxon>
        <taxon>Mollusca</taxon>
        <taxon>Bivalvia</taxon>
        <taxon>Autobranchia</taxon>
        <taxon>Pteriomorphia</taxon>
        <taxon>Mytilida</taxon>
        <taxon>Mytiloidea</taxon>
        <taxon>Mytilidae</taxon>
        <taxon>Mytilinae</taxon>
        <taxon>Mytilus</taxon>
    </lineage>
</organism>
<dbReference type="PRINTS" id="PR00018">
    <property type="entry name" value="KRINGLE"/>
</dbReference>
<dbReference type="InterPro" id="IPR003582">
    <property type="entry name" value="ShKT_dom"/>
</dbReference>
<feature type="domain" description="ShKT" evidence="9">
    <location>
        <begin position="826"/>
        <end position="862"/>
    </location>
</feature>
<evidence type="ECO:0000256" key="6">
    <source>
        <dbReference type="SAM" id="SignalP"/>
    </source>
</evidence>
<dbReference type="InterPro" id="IPR038178">
    <property type="entry name" value="Kringle_sf"/>
</dbReference>
<evidence type="ECO:0000259" key="8">
    <source>
        <dbReference type="PROSITE" id="PS50070"/>
    </source>
</evidence>
<keyword evidence="5" id="KW-0812">Transmembrane</keyword>
<dbReference type="Pfam" id="PF00051">
    <property type="entry name" value="Kringle"/>
    <property type="match status" value="2"/>
</dbReference>
<evidence type="ECO:0000256" key="5">
    <source>
        <dbReference type="SAM" id="Phobius"/>
    </source>
</evidence>
<dbReference type="InterPro" id="IPR016186">
    <property type="entry name" value="C-type_lectin-like/link_sf"/>
</dbReference>
<evidence type="ECO:0000313" key="10">
    <source>
        <dbReference type="EMBL" id="CAG2187405.1"/>
    </source>
</evidence>
<feature type="domain" description="C-type lectin" evidence="7">
    <location>
        <begin position="301"/>
        <end position="420"/>
    </location>
</feature>
<feature type="chain" id="PRO_5035790352" evidence="6">
    <location>
        <begin position="20"/>
        <end position="1997"/>
    </location>
</feature>
<feature type="domain" description="C-type lectin" evidence="7">
    <location>
        <begin position="587"/>
        <end position="703"/>
    </location>
</feature>
<dbReference type="EMBL" id="CAJPWZ010000167">
    <property type="protein sequence ID" value="CAG2187405.1"/>
    <property type="molecule type" value="Genomic_DNA"/>
</dbReference>
<dbReference type="PROSITE" id="PS50070">
    <property type="entry name" value="KRINGLE_2"/>
    <property type="match status" value="2"/>
</dbReference>
<feature type="domain" description="C-type lectin" evidence="7">
    <location>
        <begin position="170"/>
        <end position="288"/>
    </location>
</feature>
<dbReference type="CDD" id="cd00108">
    <property type="entry name" value="KR"/>
    <property type="match status" value="2"/>
</dbReference>
<feature type="domain" description="C-type lectin" evidence="7">
    <location>
        <begin position="736"/>
        <end position="920"/>
    </location>
</feature>
<feature type="domain" description="C-type lectin" evidence="7">
    <location>
        <begin position="1658"/>
        <end position="1772"/>
    </location>
</feature>
<dbReference type="SUPFAM" id="SSF57440">
    <property type="entry name" value="Kringle-like"/>
    <property type="match status" value="2"/>
</dbReference>
<dbReference type="InterPro" id="IPR013806">
    <property type="entry name" value="Kringle-like"/>
</dbReference>
<keyword evidence="11" id="KW-1185">Reference proteome</keyword>
<gene>
    <name evidence="10" type="ORF">MEDL_2857</name>
</gene>
<dbReference type="PANTHER" id="PTHR22803">
    <property type="entry name" value="MANNOSE, PHOSPHOLIPASE, LECTIN RECEPTOR RELATED"/>
    <property type="match status" value="1"/>
</dbReference>
<keyword evidence="5" id="KW-1133">Transmembrane helix</keyword>
<sequence>MKKEAFICVILAIILSANGQVCPPGWVDGPMGKKCYLFADNHKRNWFEAKYVCNSMRAQLLSIEDSLEMSWIKQELRRVKAKATGTPEWWTSLQKNETVWNWSSNIALDDTVVRWGSGEPNNYMNKEHCAEICCPHFLNDINCEKESTIFVNLIKTNPLTCDADNGWEYHQGSCYKFVQKFKTWNESESDCKALDSNLAAVADTGPLHAVSTIASFQQFDSWVGIIRNYKTYFYTNSSEAIGIDSYIQPSKTTDNFNPACLTINSTVKDAAKGLYPDSCTTPKPYICQKPEGVCKPGYQQHQSICYYTSYSEHNRSRAETLCQAMKMSVVDITSASKSSYLVNLLKRKGDIGEIWIGLKKQSTNNWYWPSTGEVPALKYWTYISPNSNETMYDCVYMNVGDDGRWNRNLPCNRTLRVVCEVPATTSFTTTTVVPPTTTTTPAPATTSTTTMKSTNAAMTKPGVSTAVPVQECIMDQMGKGYRGTISQTNTGRTCQAWSSQVPHKHSYSDQLLDQKNYCRNADDEPYGPWCYTTDVNQRWEYCKIPYCAGAVTPVIPTTTTSTTTTVVTTAAKTWSEKCGLFWEDSPIPDVCYHFDNRLSSWMEARTKCQMLGGKLVSITSTHEQLYLAGRLQNSNFGSMWIGANCRGSDEGWRWSDGSPFSFLHWMQDQPDGLDNGEDCVSMDTKFGQWEDQACDVKQGFVCRKTVAGPTLPPIPPTSPVIGKGQTYGCPDGWVSYRSNCYLIARKKTTWNVARSICRKNGSDLASIAEEGEQDFITSQIPKTHCYNMHSNDTQCDKWRDQGECQKNPVWMARSCHKSCNYCIRDCKNIHYSVECDHWASVGECYKNPSYMLKNCPLSCGTCDSAIYGGLWIGLSDTGFQMNFKWSDDSTVKYTKWAKTEPNNWNGETRTNGKWNDVPCEMANAGFICKKRKQVLNEVTQSPLAIGCVNNTIGYDAYCYGFNDETTDWATAESVCAQVQYGHLATINNVYTQLFLASQIAGKSGHYWVGLTQDVNSGAMVSWTSGLPVSYTAWSRSHTGSIDEDAMCVAMTATHPIGLWETKNCTFEKSYICEYPREGYTTPTTTTTTIAPVFCPSTWLEFNGYCYKNINGNGAKRTWMKSRDFCQERGADLASIHSSEESDFLKNRMIGYRDYGDVWVGLNDRDSENGFEWSDGSPVDFMMWGPNEPNDKYQQEDCGMLNRYSNGWNDDNCYKTKNFVCKIQKGMPLIEPNDTYTKEYCDSESDWLYFDGYCYFIKKYDSKNFKEASKLCYEKKSSLLSIHSQHESNWLLEQIHQKSDMWIGLNKLNRQYEGYRWSDNSPVDFISWGSGKPSNTAVNKCVKIQSGSGRWEDFNCNRRIGGYICKRKNDTDSFTTTPAPTMPTVRGGCLGGFVRSTFNSKCYGFFKTQKTWSQAKATCEAYGKTYSLVTIHSELEQMFINSMLYDSEEMVWIGMTDEHTYRKYYWDDGSEVTYTNWNSAEPNGYNEHCAVNSKYYICQGLQNPIFPIDTSESDSEYCLPGYTKYDQMCYKLFEATTDWNTSLSKCQEDGGSLASIRNLAEKSFVSYLTYNKSSLPFWIGLNNMNSKDGITYKWINGWPVIYTNWNSDNLPSKPCIAVGEDFWADKDCDTKLPSLCQINKIPLPKVADQFSCKDGGYVFGDRCYYPLLHNPLTWVKAKEECGNKGLTLTSIQSLDQIEYLINLIQKLARSRLKVWIGLSKLNRNSYSWSWVDSSPKTFENWASGEPSTTWRSTAEECVEMNLDGTWNDINCQRYERPFICSSDQGQKCRMNVLGANYRGNINQTKTGRTCQAWSSQTPQKHKFSKKLASEKNYCRNPDSEPYGPWCYTTDKNKRWEYCDTPYCDEAVTPPITTSTTTKAVTTVAMETTEATSTYLPTTTTPPVAKPIDNEFISQKRVSGVTTGLTTGQIIGILIGILGCFVIVAAILFIIRFNRQNDNYKPKTHSFANALYLKTSEEINEDDPNAMGSTVKICGADPL</sequence>
<evidence type="ECO:0000259" key="7">
    <source>
        <dbReference type="PROSITE" id="PS50041"/>
    </source>
</evidence>
<reference evidence="10" key="1">
    <citation type="submission" date="2021-03" db="EMBL/GenBank/DDBJ databases">
        <authorList>
            <person name="Bekaert M."/>
        </authorList>
    </citation>
    <scope>NUCLEOTIDE SEQUENCE</scope>
</reference>
<evidence type="ECO:0000256" key="3">
    <source>
        <dbReference type="PROSITE-ProRule" id="PRU00121"/>
    </source>
</evidence>
<protein>
    <submittedName>
        <fullName evidence="10">MRC</fullName>
    </submittedName>
</protein>
<evidence type="ECO:0000256" key="2">
    <source>
        <dbReference type="ARBA" id="ARBA00023157"/>
    </source>
</evidence>
<feature type="transmembrane region" description="Helical" evidence="5">
    <location>
        <begin position="1928"/>
        <end position="1949"/>
    </location>
</feature>
<keyword evidence="6" id="KW-0732">Signal</keyword>
<feature type="domain" description="C-type lectin" evidence="7">
    <location>
        <begin position="954"/>
        <end position="1073"/>
    </location>
</feature>
<dbReference type="InterPro" id="IPR001304">
    <property type="entry name" value="C-type_lectin-like"/>
</dbReference>
<dbReference type="InterPro" id="IPR018378">
    <property type="entry name" value="C-type_lectin_CS"/>
</dbReference>
<feature type="domain" description="C-type lectin" evidence="7">
    <location>
        <begin position="1249"/>
        <end position="1358"/>
    </location>
</feature>
<evidence type="ECO:0000256" key="4">
    <source>
        <dbReference type="SAM" id="MobiDB-lite"/>
    </source>
</evidence>
<comment type="caution">
    <text evidence="10">The sequence shown here is derived from an EMBL/GenBank/DDBJ whole genome shotgun (WGS) entry which is preliminary data.</text>
</comment>
<accession>A0A8S3PTT2</accession>
<dbReference type="SMART" id="SM00034">
    <property type="entry name" value="CLECT"/>
    <property type="match status" value="11"/>
</dbReference>
<evidence type="ECO:0000313" key="11">
    <source>
        <dbReference type="Proteomes" id="UP000683360"/>
    </source>
</evidence>
<feature type="domain" description="C-type lectin" evidence="7">
    <location>
        <begin position="1524"/>
        <end position="1636"/>
    </location>
</feature>
<dbReference type="InterPro" id="IPR050111">
    <property type="entry name" value="C-type_lectin/snaclec_domain"/>
</dbReference>
<keyword evidence="1 3" id="KW-0420">Kringle</keyword>
<dbReference type="PROSITE" id="PS50041">
    <property type="entry name" value="C_TYPE_LECTIN_2"/>
    <property type="match status" value="11"/>
</dbReference>
<dbReference type="PROSITE" id="PS00021">
    <property type="entry name" value="KRINGLE_1"/>
    <property type="match status" value="2"/>
</dbReference>
<feature type="region of interest" description="Disordered" evidence="4">
    <location>
        <begin position="430"/>
        <end position="453"/>
    </location>
</feature>
<feature type="domain" description="C-type lectin" evidence="7">
    <location>
        <begin position="1101"/>
        <end position="1221"/>
    </location>
</feature>
<proteinExistence type="predicted"/>
<dbReference type="Proteomes" id="UP000683360">
    <property type="component" value="Unassembled WGS sequence"/>
</dbReference>
<name>A0A8S3PTT2_MYTED</name>
<dbReference type="PROSITE" id="PS00615">
    <property type="entry name" value="C_TYPE_LECTIN_1"/>
    <property type="match status" value="4"/>
</dbReference>
<feature type="domain" description="Kringle" evidence="8">
    <location>
        <begin position="478"/>
        <end position="547"/>
    </location>
</feature>
<dbReference type="Gene3D" id="2.40.20.10">
    <property type="entry name" value="Plasminogen Kringle 4"/>
    <property type="match status" value="2"/>
</dbReference>
<keyword evidence="2" id="KW-1015">Disulfide bond</keyword>
<dbReference type="SMART" id="SM00254">
    <property type="entry name" value="ShKT"/>
    <property type="match status" value="2"/>
</dbReference>
<dbReference type="InterPro" id="IPR018056">
    <property type="entry name" value="Kringle_CS"/>
</dbReference>
<dbReference type="CDD" id="cd00037">
    <property type="entry name" value="CLECT"/>
    <property type="match status" value="8"/>
</dbReference>
<feature type="domain" description="C-type lectin" evidence="7">
    <location>
        <begin position="31"/>
        <end position="152"/>
    </location>
</feature>
<feature type="domain" description="C-type lectin" evidence="7">
    <location>
        <begin position="1397"/>
        <end position="1489"/>
    </location>
</feature>